<sequence>MLAILNQGQVDPALKRISLATQSLLRDTIALDEEQWHAPSLLPGWSRAHVATHIARNADALRRVLSATLMGDPAPLYPSEILKFNDIERGAERSGLELHVDLDTAAGELARLMDRVEDWMVPVRLPAGEFPLSVITLIRLQEITLHHLDLDSGFGWQDVDPIPGGWLLQWTLLLMRDDPTLPSVDLTSDSGVTASLGGVGERITFSGPDPALWAWLTGRTAGDGLTWNSTSGLPDSTQAPVLFPLAG</sequence>
<dbReference type="Proteomes" id="UP000290624">
    <property type="component" value="Unassembled WGS sequence"/>
</dbReference>
<dbReference type="Gene3D" id="1.20.120.450">
    <property type="entry name" value="dinb family like domain"/>
    <property type="match status" value="1"/>
</dbReference>
<dbReference type="InterPro" id="IPR034660">
    <property type="entry name" value="DinB/YfiT-like"/>
</dbReference>
<name>A0A4Q2EFT3_9ACTN</name>
<organism evidence="2 3">
    <name type="scientific">Propioniciclava flava</name>
    <dbReference type="NCBI Taxonomy" id="2072026"/>
    <lineage>
        <taxon>Bacteria</taxon>
        <taxon>Bacillati</taxon>
        <taxon>Actinomycetota</taxon>
        <taxon>Actinomycetes</taxon>
        <taxon>Propionibacteriales</taxon>
        <taxon>Propionibacteriaceae</taxon>
        <taxon>Propioniciclava</taxon>
    </lineage>
</organism>
<gene>
    <name evidence="2" type="ORF">C1706_07595</name>
</gene>
<accession>A0A4Q2EFT3</accession>
<dbReference type="GO" id="GO:0016853">
    <property type="term" value="F:isomerase activity"/>
    <property type="evidence" value="ECO:0007669"/>
    <property type="project" value="UniProtKB-KW"/>
</dbReference>
<dbReference type="InterPro" id="IPR024344">
    <property type="entry name" value="MDMPI_metal-binding"/>
</dbReference>
<comment type="caution">
    <text evidence="2">The sequence shown here is derived from an EMBL/GenBank/DDBJ whole genome shotgun (WGS) entry which is preliminary data.</text>
</comment>
<evidence type="ECO:0000313" key="2">
    <source>
        <dbReference type="EMBL" id="RXW32397.1"/>
    </source>
</evidence>
<dbReference type="NCBIfam" id="TIGR03083">
    <property type="entry name" value="maleylpyruvate isomerase family mycothiol-dependent enzyme"/>
    <property type="match status" value="1"/>
</dbReference>
<dbReference type="InterPro" id="IPR017517">
    <property type="entry name" value="Maleyloyr_isom"/>
</dbReference>
<dbReference type="EMBL" id="PPCV01000004">
    <property type="protein sequence ID" value="RXW32397.1"/>
    <property type="molecule type" value="Genomic_DNA"/>
</dbReference>
<dbReference type="Pfam" id="PF11716">
    <property type="entry name" value="MDMPI_N"/>
    <property type="match status" value="1"/>
</dbReference>
<dbReference type="SUPFAM" id="SSF109854">
    <property type="entry name" value="DinB/YfiT-like putative metalloenzymes"/>
    <property type="match status" value="1"/>
</dbReference>
<keyword evidence="3" id="KW-1185">Reference proteome</keyword>
<dbReference type="OrthoDB" id="5118203at2"/>
<keyword evidence="2" id="KW-0670">Pyruvate</keyword>
<dbReference type="AlphaFoldDB" id="A0A4Q2EFT3"/>
<keyword evidence="2" id="KW-0413">Isomerase</keyword>
<evidence type="ECO:0000313" key="3">
    <source>
        <dbReference type="Proteomes" id="UP000290624"/>
    </source>
</evidence>
<dbReference type="GO" id="GO:0046872">
    <property type="term" value="F:metal ion binding"/>
    <property type="evidence" value="ECO:0007669"/>
    <property type="project" value="InterPro"/>
</dbReference>
<dbReference type="RefSeq" id="WP_129458620.1">
    <property type="nucleotide sequence ID" value="NZ_PPCV01000004.1"/>
</dbReference>
<protein>
    <submittedName>
        <fullName evidence="2">Maleylpyruvate isomerase</fullName>
    </submittedName>
</protein>
<proteinExistence type="predicted"/>
<evidence type="ECO:0000259" key="1">
    <source>
        <dbReference type="Pfam" id="PF11716"/>
    </source>
</evidence>
<feature type="domain" description="Mycothiol-dependent maleylpyruvate isomerase metal-binding" evidence="1">
    <location>
        <begin position="20"/>
        <end position="150"/>
    </location>
</feature>
<reference evidence="2 3" key="1">
    <citation type="submission" date="2018-01" db="EMBL/GenBank/DDBJ databases">
        <title>Lactibacter flavus gen. nov., sp. nov., a novel bacterium of the family Propionibacteriaceae isolated from raw milk and dairy products.</title>
        <authorList>
            <person name="Wenning M."/>
            <person name="Breitenwieser F."/>
            <person name="Huptas C."/>
            <person name="von Neubeck M."/>
            <person name="Busse H.-J."/>
            <person name="Scherer S."/>
        </authorList>
    </citation>
    <scope>NUCLEOTIDE SEQUENCE [LARGE SCALE GENOMIC DNA]</scope>
    <source>
        <strain evidence="2 3">VG341</strain>
    </source>
</reference>